<dbReference type="InterPro" id="IPR050158">
    <property type="entry name" value="Ubiquitin_ubiquitin-like"/>
</dbReference>
<keyword evidence="1" id="KW-1017">Isopeptide bond</keyword>
<gene>
    <name evidence="3" type="ORF">WJX75_008130</name>
</gene>
<protein>
    <recommendedName>
        <fullName evidence="2">Ubiquitin-like domain-containing protein</fullName>
    </recommendedName>
</protein>
<accession>A0ABR2YB53</accession>
<comment type="caution">
    <text evidence="3">The sequence shown here is derived from an EMBL/GenBank/DDBJ whole genome shotgun (WGS) entry which is preliminary data.</text>
</comment>
<sequence>MKIFVRGDRTVSVAVEPCQSVESLISTIEEATGIPSTEQRLSYAGKELVVGHSLSTYSIEADSTLDLSLRLLGGAKNLQLTIKPRESMETKTEMLDDIKLALPPTARVADLQKEIEIKLGWEPTDKLERLEGFTDPWEATVFKGRLMLPEKTLEECGVPSGAQLTSVRRVLVPEGWRIIKEGEEEDDYTSSDEDW</sequence>
<evidence type="ECO:0000313" key="4">
    <source>
        <dbReference type="Proteomes" id="UP001491310"/>
    </source>
</evidence>
<dbReference type="CDD" id="cd17039">
    <property type="entry name" value="Ubl_ubiquitin_like"/>
    <property type="match status" value="1"/>
</dbReference>
<evidence type="ECO:0000313" key="3">
    <source>
        <dbReference type="EMBL" id="KAK9901352.1"/>
    </source>
</evidence>
<name>A0ABR2YB53_9CHLO</name>
<dbReference type="PRINTS" id="PR00348">
    <property type="entry name" value="UBIQUITIN"/>
</dbReference>
<dbReference type="PROSITE" id="PS50053">
    <property type="entry name" value="UBIQUITIN_2"/>
    <property type="match status" value="2"/>
</dbReference>
<feature type="domain" description="Ubiquitin-like" evidence="2">
    <location>
        <begin position="1"/>
        <end position="74"/>
    </location>
</feature>
<dbReference type="PANTHER" id="PTHR10666">
    <property type="entry name" value="UBIQUITIN"/>
    <property type="match status" value="1"/>
</dbReference>
<keyword evidence="4" id="KW-1185">Reference proteome</keyword>
<dbReference type="SMART" id="SM00213">
    <property type="entry name" value="UBQ"/>
    <property type="match status" value="1"/>
</dbReference>
<dbReference type="Gene3D" id="3.10.20.90">
    <property type="entry name" value="Phosphatidylinositol 3-kinase Catalytic Subunit, Chain A, domain 1"/>
    <property type="match status" value="1"/>
</dbReference>
<evidence type="ECO:0000256" key="1">
    <source>
        <dbReference type="ARBA" id="ARBA00022499"/>
    </source>
</evidence>
<dbReference type="InterPro" id="IPR000626">
    <property type="entry name" value="Ubiquitin-like_dom"/>
</dbReference>
<dbReference type="Proteomes" id="UP001491310">
    <property type="component" value="Unassembled WGS sequence"/>
</dbReference>
<dbReference type="SUPFAM" id="SSF54236">
    <property type="entry name" value="Ubiquitin-like"/>
    <property type="match status" value="1"/>
</dbReference>
<proteinExistence type="predicted"/>
<organism evidence="3 4">
    <name type="scientific">Coccomyxa subellipsoidea</name>
    <dbReference type="NCBI Taxonomy" id="248742"/>
    <lineage>
        <taxon>Eukaryota</taxon>
        <taxon>Viridiplantae</taxon>
        <taxon>Chlorophyta</taxon>
        <taxon>core chlorophytes</taxon>
        <taxon>Trebouxiophyceae</taxon>
        <taxon>Trebouxiophyceae incertae sedis</taxon>
        <taxon>Coccomyxaceae</taxon>
        <taxon>Coccomyxa</taxon>
    </lineage>
</organism>
<reference evidence="3 4" key="1">
    <citation type="journal article" date="2024" name="Nat. Commun.">
        <title>Phylogenomics reveals the evolutionary origins of lichenization in chlorophyte algae.</title>
        <authorList>
            <person name="Puginier C."/>
            <person name="Libourel C."/>
            <person name="Otte J."/>
            <person name="Skaloud P."/>
            <person name="Haon M."/>
            <person name="Grisel S."/>
            <person name="Petersen M."/>
            <person name="Berrin J.G."/>
            <person name="Delaux P.M."/>
            <person name="Dal Grande F."/>
            <person name="Keller J."/>
        </authorList>
    </citation>
    <scope>NUCLEOTIDE SEQUENCE [LARGE SCALE GENOMIC DNA]</scope>
    <source>
        <strain evidence="3 4">SAG 216-7</strain>
    </source>
</reference>
<dbReference type="Pfam" id="PF00240">
    <property type="entry name" value="ubiquitin"/>
    <property type="match status" value="1"/>
</dbReference>
<evidence type="ECO:0000259" key="2">
    <source>
        <dbReference type="PROSITE" id="PS50053"/>
    </source>
</evidence>
<dbReference type="EMBL" id="JALJOT010000018">
    <property type="protein sequence ID" value="KAK9901352.1"/>
    <property type="molecule type" value="Genomic_DNA"/>
</dbReference>
<dbReference type="InterPro" id="IPR029071">
    <property type="entry name" value="Ubiquitin-like_domsf"/>
</dbReference>
<feature type="domain" description="Ubiquitin-like" evidence="2">
    <location>
        <begin position="78"/>
        <end position="169"/>
    </location>
</feature>
<dbReference type="InterPro" id="IPR019956">
    <property type="entry name" value="Ubiquitin_dom"/>
</dbReference>